<protein>
    <submittedName>
        <fullName evidence="8">Rhomboid family intramembrane serine protease</fullName>
        <ecNumber evidence="8">3.4.21.105</ecNumber>
    </submittedName>
</protein>
<evidence type="ECO:0000259" key="7">
    <source>
        <dbReference type="Pfam" id="PF01694"/>
    </source>
</evidence>
<dbReference type="GO" id="GO:0008233">
    <property type="term" value="F:peptidase activity"/>
    <property type="evidence" value="ECO:0007669"/>
    <property type="project" value="UniProtKB-KW"/>
</dbReference>
<feature type="domain" description="Peptidase S54 rhomboid" evidence="7">
    <location>
        <begin position="84"/>
        <end position="218"/>
    </location>
</feature>
<evidence type="ECO:0000256" key="1">
    <source>
        <dbReference type="ARBA" id="ARBA00004141"/>
    </source>
</evidence>
<keyword evidence="2 6" id="KW-0812">Transmembrane</keyword>
<reference evidence="9" key="1">
    <citation type="submission" date="2023-07" db="EMBL/GenBank/DDBJ databases">
        <title>30 novel species of actinomycetes from the DSMZ collection.</title>
        <authorList>
            <person name="Nouioui I."/>
        </authorList>
    </citation>
    <scope>NUCLEOTIDE SEQUENCE [LARGE SCALE GENOMIC DNA]</scope>
    <source>
        <strain evidence="9">DSM 44399</strain>
    </source>
</reference>
<feature type="transmembrane region" description="Helical" evidence="6">
    <location>
        <begin position="44"/>
        <end position="65"/>
    </location>
</feature>
<dbReference type="InterPro" id="IPR022764">
    <property type="entry name" value="Peptidase_S54_rhomboid_dom"/>
</dbReference>
<feature type="transmembrane region" description="Helical" evidence="6">
    <location>
        <begin position="144"/>
        <end position="164"/>
    </location>
</feature>
<keyword evidence="8" id="KW-0645">Protease</keyword>
<feature type="region of interest" description="Disordered" evidence="5">
    <location>
        <begin position="1"/>
        <end position="20"/>
    </location>
</feature>
<dbReference type="EC" id="3.4.21.105" evidence="8"/>
<dbReference type="Proteomes" id="UP001183176">
    <property type="component" value="Unassembled WGS sequence"/>
</dbReference>
<feature type="transmembrane region" description="Helical" evidence="6">
    <location>
        <begin position="202"/>
        <end position="220"/>
    </location>
</feature>
<feature type="transmembrane region" description="Helical" evidence="6">
    <location>
        <begin position="119"/>
        <end position="138"/>
    </location>
</feature>
<feature type="transmembrane region" description="Helical" evidence="6">
    <location>
        <begin position="171"/>
        <end position="190"/>
    </location>
</feature>
<dbReference type="RefSeq" id="WP_311422719.1">
    <property type="nucleotide sequence ID" value="NZ_JAVREH010000008.1"/>
</dbReference>
<evidence type="ECO:0000256" key="5">
    <source>
        <dbReference type="SAM" id="MobiDB-lite"/>
    </source>
</evidence>
<evidence type="ECO:0000256" key="2">
    <source>
        <dbReference type="ARBA" id="ARBA00022692"/>
    </source>
</evidence>
<dbReference type="Pfam" id="PF01694">
    <property type="entry name" value="Rhomboid"/>
    <property type="match status" value="1"/>
</dbReference>
<evidence type="ECO:0000256" key="3">
    <source>
        <dbReference type="ARBA" id="ARBA00022989"/>
    </source>
</evidence>
<evidence type="ECO:0000313" key="8">
    <source>
        <dbReference type="EMBL" id="MDT0261565.1"/>
    </source>
</evidence>
<dbReference type="EMBL" id="JAVREH010000008">
    <property type="protein sequence ID" value="MDT0261565.1"/>
    <property type="molecule type" value="Genomic_DNA"/>
</dbReference>
<comment type="subcellular location">
    <subcellularLocation>
        <location evidence="1">Membrane</location>
        <topology evidence="1">Multi-pass membrane protein</topology>
    </subcellularLocation>
</comment>
<dbReference type="InterPro" id="IPR035952">
    <property type="entry name" value="Rhomboid-like_sf"/>
</dbReference>
<evidence type="ECO:0000256" key="4">
    <source>
        <dbReference type="ARBA" id="ARBA00023136"/>
    </source>
</evidence>
<accession>A0ABU2J998</accession>
<dbReference type="Gene3D" id="1.20.1540.10">
    <property type="entry name" value="Rhomboid-like"/>
    <property type="match status" value="1"/>
</dbReference>
<keyword evidence="9" id="KW-1185">Reference proteome</keyword>
<proteinExistence type="predicted"/>
<evidence type="ECO:0000313" key="9">
    <source>
        <dbReference type="Proteomes" id="UP001183176"/>
    </source>
</evidence>
<gene>
    <name evidence="8" type="ORF">RM423_09185</name>
</gene>
<keyword evidence="8" id="KW-0378">Hydrolase</keyword>
<sequence length="238" mass="25058">MTNALPGEPPAGMSKRAARKRQRNAELAGTSLRRALRTASPSGAAVIVGGALMVLWAVVGVDALLDHRLLRFGIKPREIAGLVGIVASPFVHADVGQLAAETVPFAVLCWLMLISGGRYFAIVTLAVGLVSGLTAWLAAPAHTVILGCSGLIFGWMGYVVARAWFGRKIRWIAIAVAVVCIFSGTFSGLLPKLHANVFWGDHLAGFLAGLIVGAVLHASARKPGRRAGLRPNTSILDR</sequence>
<comment type="caution">
    <text evidence="8">The sequence shown here is derived from an EMBL/GenBank/DDBJ whole genome shotgun (WGS) entry which is preliminary data.</text>
</comment>
<name>A0ABU2J998_9ACTN</name>
<dbReference type="GO" id="GO:0006508">
    <property type="term" value="P:proteolysis"/>
    <property type="evidence" value="ECO:0007669"/>
    <property type="project" value="UniProtKB-KW"/>
</dbReference>
<dbReference type="SUPFAM" id="SSF144091">
    <property type="entry name" value="Rhomboid-like"/>
    <property type="match status" value="1"/>
</dbReference>
<keyword evidence="3 6" id="KW-1133">Transmembrane helix</keyword>
<organism evidence="8 9">
    <name type="scientific">Jatrophihabitans lederbergiae</name>
    <dbReference type="NCBI Taxonomy" id="3075547"/>
    <lineage>
        <taxon>Bacteria</taxon>
        <taxon>Bacillati</taxon>
        <taxon>Actinomycetota</taxon>
        <taxon>Actinomycetes</taxon>
        <taxon>Jatrophihabitantales</taxon>
        <taxon>Jatrophihabitantaceae</taxon>
        <taxon>Jatrophihabitans</taxon>
    </lineage>
</organism>
<evidence type="ECO:0000256" key="6">
    <source>
        <dbReference type="SAM" id="Phobius"/>
    </source>
</evidence>
<keyword evidence="4 6" id="KW-0472">Membrane</keyword>